<dbReference type="Proteomes" id="UP001370490">
    <property type="component" value="Unassembled WGS sequence"/>
</dbReference>
<sequence>MNLLVDIAMEVNGNEKIDIGTVVINGNSVVTVEALEPVGRAHNVVADVGWIIVIIGNNAVTIEALELVSKTATWFHAGGSHAFRILKELLNVHDYLKSTPRIGHPSLGCFALLKL</sequence>
<reference evidence="1 2" key="1">
    <citation type="submission" date="2023-12" db="EMBL/GenBank/DDBJ databases">
        <title>A high-quality genome assembly for Dillenia turbinata (Dilleniales).</title>
        <authorList>
            <person name="Chanderbali A."/>
        </authorList>
    </citation>
    <scope>NUCLEOTIDE SEQUENCE [LARGE SCALE GENOMIC DNA]</scope>
    <source>
        <strain evidence="1">LSX21</strain>
        <tissue evidence="1">Leaf</tissue>
    </source>
</reference>
<organism evidence="1 2">
    <name type="scientific">Dillenia turbinata</name>
    <dbReference type="NCBI Taxonomy" id="194707"/>
    <lineage>
        <taxon>Eukaryota</taxon>
        <taxon>Viridiplantae</taxon>
        <taxon>Streptophyta</taxon>
        <taxon>Embryophyta</taxon>
        <taxon>Tracheophyta</taxon>
        <taxon>Spermatophyta</taxon>
        <taxon>Magnoliopsida</taxon>
        <taxon>eudicotyledons</taxon>
        <taxon>Gunneridae</taxon>
        <taxon>Pentapetalae</taxon>
        <taxon>Dilleniales</taxon>
        <taxon>Dilleniaceae</taxon>
        <taxon>Dillenia</taxon>
    </lineage>
</organism>
<protein>
    <submittedName>
        <fullName evidence="1">Uncharacterized protein</fullName>
    </submittedName>
</protein>
<evidence type="ECO:0000313" key="1">
    <source>
        <dbReference type="EMBL" id="KAK6915909.1"/>
    </source>
</evidence>
<comment type="caution">
    <text evidence="1">The sequence shown here is derived from an EMBL/GenBank/DDBJ whole genome shotgun (WGS) entry which is preliminary data.</text>
</comment>
<proteinExistence type="predicted"/>
<evidence type="ECO:0000313" key="2">
    <source>
        <dbReference type="Proteomes" id="UP001370490"/>
    </source>
</evidence>
<name>A0AAN8UKU7_9MAGN</name>
<gene>
    <name evidence="1" type="ORF">RJ641_018770</name>
</gene>
<dbReference type="AlphaFoldDB" id="A0AAN8UKU7"/>
<dbReference type="EMBL" id="JBAMMX010000024">
    <property type="protein sequence ID" value="KAK6915909.1"/>
    <property type="molecule type" value="Genomic_DNA"/>
</dbReference>
<keyword evidence="2" id="KW-1185">Reference proteome</keyword>
<accession>A0AAN8UKU7</accession>